<dbReference type="AlphaFoldDB" id="A0A840SC34"/>
<evidence type="ECO:0000256" key="1">
    <source>
        <dbReference type="SAM" id="MobiDB-lite"/>
    </source>
</evidence>
<protein>
    <submittedName>
        <fullName evidence="2">Uncharacterized protein</fullName>
    </submittedName>
</protein>
<reference evidence="2 3" key="1">
    <citation type="submission" date="2020-08" db="EMBL/GenBank/DDBJ databases">
        <title>Genomic Encyclopedia of Type Strains, Phase IV (KMG-IV): sequencing the most valuable type-strain genomes for metagenomic binning, comparative biology and taxonomic classification.</title>
        <authorList>
            <person name="Goeker M."/>
        </authorList>
    </citation>
    <scope>NUCLEOTIDE SEQUENCE [LARGE SCALE GENOMIC DNA]</scope>
    <source>
        <strain evidence="2 3">DSM 101730</strain>
    </source>
</reference>
<dbReference type="Proteomes" id="UP000549457">
    <property type="component" value="Unassembled WGS sequence"/>
</dbReference>
<keyword evidence="3" id="KW-1185">Reference proteome</keyword>
<evidence type="ECO:0000313" key="2">
    <source>
        <dbReference type="EMBL" id="MBB5220339.1"/>
    </source>
</evidence>
<evidence type="ECO:0000313" key="3">
    <source>
        <dbReference type="Proteomes" id="UP000549457"/>
    </source>
</evidence>
<sequence>MKPPRVRWNTTEARVERFVRLAQRLELPVYGFEVRGRDVIVLTRPRDDGPAEKPAAETDPVASWFRDNAAGGPQEVRQRKAK</sequence>
<comment type="caution">
    <text evidence="2">The sequence shown here is derived from an EMBL/GenBank/DDBJ whole genome shotgun (WGS) entry which is preliminary data.</text>
</comment>
<proteinExistence type="predicted"/>
<accession>A0A840SC34</accession>
<organism evidence="2 3">
    <name type="scientific">Amaricoccus macauensis</name>
    <dbReference type="NCBI Taxonomy" id="57001"/>
    <lineage>
        <taxon>Bacteria</taxon>
        <taxon>Pseudomonadati</taxon>
        <taxon>Pseudomonadota</taxon>
        <taxon>Alphaproteobacteria</taxon>
        <taxon>Rhodobacterales</taxon>
        <taxon>Paracoccaceae</taxon>
        <taxon>Amaricoccus</taxon>
    </lineage>
</organism>
<dbReference type="RefSeq" id="WP_184146337.1">
    <property type="nucleotide sequence ID" value="NZ_JACHFM010000001.1"/>
</dbReference>
<feature type="compositionally biased region" description="Basic and acidic residues" evidence="1">
    <location>
        <begin position="44"/>
        <end position="56"/>
    </location>
</feature>
<feature type="region of interest" description="Disordered" evidence="1">
    <location>
        <begin position="44"/>
        <end position="82"/>
    </location>
</feature>
<name>A0A840SC34_9RHOB</name>
<dbReference type="EMBL" id="JACHFM010000001">
    <property type="protein sequence ID" value="MBB5220339.1"/>
    <property type="molecule type" value="Genomic_DNA"/>
</dbReference>
<gene>
    <name evidence="2" type="ORF">HNP73_000260</name>
</gene>